<feature type="compositionally biased region" description="Polar residues" evidence="1">
    <location>
        <begin position="19"/>
        <end position="28"/>
    </location>
</feature>
<evidence type="ECO:0000313" key="3">
    <source>
        <dbReference type="Proteomes" id="UP000239494"/>
    </source>
</evidence>
<sequence length="123" mass="13505">MSRNPVSRASCPAGPFGGSDSSGRNTGRTWAGRDRANPRYARTRATSASHRGEAVVAAVAATATTVGTVDRYRRVHFWLVWPLQVHRATRVPLAVPCPMASRHREDWALLRVPSDPSVHCWFG</sequence>
<dbReference type="AlphaFoldDB" id="A0A2T0SZD4"/>
<organism evidence="2 3">
    <name type="scientific">Umezawaea tangerina</name>
    <dbReference type="NCBI Taxonomy" id="84725"/>
    <lineage>
        <taxon>Bacteria</taxon>
        <taxon>Bacillati</taxon>
        <taxon>Actinomycetota</taxon>
        <taxon>Actinomycetes</taxon>
        <taxon>Pseudonocardiales</taxon>
        <taxon>Pseudonocardiaceae</taxon>
        <taxon>Umezawaea</taxon>
    </lineage>
</organism>
<proteinExistence type="predicted"/>
<name>A0A2T0SZD4_9PSEU</name>
<protein>
    <submittedName>
        <fullName evidence="2">Uncharacterized protein</fullName>
    </submittedName>
</protein>
<evidence type="ECO:0000313" key="2">
    <source>
        <dbReference type="EMBL" id="PRY38767.1"/>
    </source>
</evidence>
<gene>
    <name evidence="2" type="ORF">CLV43_108167</name>
</gene>
<comment type="caution">
    <text evidence="2">The sequence shown here is derived from an EMBL/GenBank/DDBJ whole genome shotgun (WGS) entry which is preliminary data.</text>
</comment>
<evidence type="ECO:0000256" key="1">
    <source>
        <dbReference type="SAM" id="MobiDB-lite"/>
    </source>
</evidence>
<keyword evidence="3" id="KW-1185">Reference proteome</keyword>
<dbReference type="EMBL" id="PVTF01000008">
    <property type="protein sequence ID" value="PRY38767.1"/>
    <property type="molecule type" value="Genomic_DNA"/>
</dbReference>
<reference evidence="2 3" key="1">
    <citation type="submission" date="2018-03" db="EMBL/GenBank/DDBJ databases">
        <title>Genomic Encyclopedia of Archaeal and Bacterial Type Strains, Phase II (KMG-II): from individual species to whole genera.</title>
        <authorList>
            <person name="Goeker M."/>
        </authorList>
    </citation>
    <scope>NUCLEOTIDE SEQUENCE [LARGE SCALE GENOMIC DNA]</scope>
    <source>
        <strain evidence="2 3">DSM 44720</strain>
    </source>
</reference>
<dbReference type="Proteomes" id="UP000239494">
    <property type="component" value="Unassembled WGS sequence"/>
</dbReference>
<accession>A0A2T0SZD4</accession>
<feature type="region of interest" description="Disordered" evidence="1">
    <location>
        <begin position="1"/>
        <end position="47"/>
    </location>
</feature>